<evidence type="ECO:0000313" key="7">
    <source>
        <dbReference type="Proteomes" id="UP000054304"/>
    </source>
</evidence>
<protein>
    <submittedName>
        <fullName evidence="6">LALA0S03e00408g1_1</fullName>
    </submittedName>
</protein>
<comment type="subcellular location">
    <subcellularLocation>
        <location evidence="1">Cell membrane</location>
        <topology evidence="1">Peripheral membrane protein</topology>
        <orientation evidence="1">Cytoplasmic side</orientation>
    </subcellularLocation>
</comment>
<dbReference type="RefSeq" id="XP_022627562.1">
    <property type="nucleotide sequence ID" value="XM_022773049.1"/>
</dbReference>
<feature type="compositionally biased region" description="Polar residues" evidence="4">
    <location>
        <begin position="57"/>
        <end position="71"/>
    </location>
</feature>
<evidence type="ECO:0000259" key="5">
    <source>
        <dbReference type="PROSITE" id="PS50003"/>
    </source>
</evidence>
<feature type="compositionally biased region" description="Polar residues" evidence="4">
    <location>
        <begin position="18"/>
        <end position="27"/>
    </location>
</feature>
<reference evidence="6 7" key="1">
    <citation type="submission" date="2014-12" db="EMBL/GenBank/DDBJ databases">
        <authorList>
            <person name="Neuveglise Cecile"/>
        </authorList>
    </citation>
    <scope>NUCLEOTIDE SEQUENCE [LARGE SCALE GENOMIC DNA]</scope>
    <source>
        <strain evidence="6 7">CBS 12615</strain>
    </source>
</reference>
<dbReference type="STRING" id="1245769.A0A0C7MUV3"/>
<dbReference type="Pfam" id="PF20399">
    <property type="entry name" value="PH_20"/>
    <property type="match status" value="1"/>
</dbReference>
<dbReference type="InterPro" id="IPR046869">
    <property type="entry name" value="SLM1/RGC1-like_PH"/>
</dbReference>
<dbReference type="PROSITE" id="PS50003">
    <property type="entry name" value="PH_DOMAIN"/>
    <property type="match status" value="1"/>
</dbReference>
<dbReference type="GO" id="GO:0072659">
    <property type="term" value="P:protein localization to plasma membrane"/>
    <property type="evidence" value="ECO:0007669"/>
    <property type="project" value="UniProtKB-ARBA"/>
</dbReference>
<dbReference type="GeneID" id="34684750"/>
<evidence type="ECO:0000256" key="4">
    <source>
        <dbReference type="SAM" id="MobiDB-lite"/>
    </source>
</evidence>
<dbReference type="SUPFAM" id="SSF50729">
    <property type="entry name" value="PH domain-like"/>
    <property type="match status" value="1"/>
</dbReference>
<dbReference type="OrthoDB" id="5598057at2759"/>
<dbReference type="PANTHER" id="PTHR31941:SF16">
    <property type="entry name" value="PHOSPHATIDYLINOSITOL 4,5-BISPHOSPHATE-BINDING PROTEIN SLM1-RELATED"/>
    <property type="match status" value="1"/>
</dbReference>
<dbReference type="GO" id="GO:0005886">
    <property type="term" value="C:plasma membrane"/>
    <property type="evidence" value="ECO:0007669"/>
    <property type="project" value="UniProtKB-SubCell"/>
</dbReference>
<dbReference type="Gene3D" id="2.30.29.30">
    <property type="entry name" value="Pleckstrin-homology domain (PH domain)/Phosphotyrosine-binding domain (PTB)"/>
    <property type="match status" value="1"/>
</dbReference>
<organism evidence="6 7">
    <name type="scientific">Lachancea lanzarotensis</name>
    <dbReference type="NCBI Taxonomy" id="1245769"/>
    <lineage>
        <taxon>Eukaryota</taxon>
        <taxon>Fungi</taxon>
        <taxon>Dikarya</taxon>
        <taxon>Ascomycota</taxon>
        <taxon>Saccharomycotina</taxon>
        <taxon>Saccharomycetes</taxon>
        <taxon>Saccharomycetales</taxon>
        <taxon>Saccharomycetaceae</taxon>
        <taxon>Lachancea</taxon>
    </lineage>
</organism>
<name>A0A0C7MUV3_9SACH</name>
<dbReference type="GO" id="GO:0070941">
    <property type="term" value="P:eisosome assembly"/>
    <property type="evidence" value="ECO:0007669"/>
    <property type="project" value="UniProtKB-ARBA"/>
</dbReference>
<dbReference type="FunFam" id="2.30.29.30:FF:000328">
    <property type="entry name" value="Phosphatidylinositol 4,5-bisphosphate-binding protein SLM1"/>
    <property type="match status" value="1"/>
</dbReference>
<dbReference type="GO" id="GO:0016197">
    <property type="term" value="P:endosomal transport"/>
    <property type="evidence" value="ECO:0007669"/>
    <property type="project" value="UniProtKB-ARBA"/>
</dbReference>
<dbReference type="CDD" id="cd13311">
    <property type="entry name" value="PH_Slm1"/>
    <property type="match status" value="1"/>
</dbReference>
<gene>
    <name evidence="6" type="ORF">LALA0_S03e00408g</name>
</gene>
<dbReference type="InterPro" id="IPR043453">
    <property type="entry name" value="Slm1_PH"/>
</dbReference>
<dbReference type="EMBL" id="LN736362">
    <property type="protein sequence ID" value="CEP61328.1"/>
    <property type="molecule type" value="Genomic_DNA"/>
</dbReference>
<dbReference type="FunFam" id="1.20.1270.60:FF:000078">
    <property type="entry name" value="Slm1p"/>
    <property type="match status" value="1"/>
</dbReference>
<sequence>MRSMSMNSTIADRRSFIQPGQSSSGENPPQKGPEVGLKSLTSNDPSIYERSPENRKVNGNQTPYPVDNASSVEKVHETPRAAHTNADILENLFQQQKSHAPSLASTTSAGVSNSRISQQWVHNSVKQQDPRSPLVVLIPTSANPTEVLAQRFTAWRSVIRSILVYMTETVSIQDEVVRQQLRLSHAVNFPFFSTENHLQLNTPEEKAIQRFFLPFGNGSVQDLPNILSQYHSQMANAALKSSKELANEVIPRLEDLRGDLLIKIKEIRGLSSDFKNGCSKELQQTKNDLKQFQEAVDAARYGSPKHDPHLLKIALDRQIRKQLNEENLLHEAFENLQGSGRELEKVVVMEIQNALTVYARLMGQSAQLAFDVLISKLDTGFFNKEADFEWDNFVSKDPNFIQPNLPIRHMRDIVYKHQEDPLTYEIKSGFLERRSKFLKSYSKGFYVLTPSYLHEFKTPDRKRDTIPVMSLPLNDCTVAEHSKKGSSGYKFILHAKQNGIIHRGHNCVFRAESYESMMAWFEDLKKLTSTSNPAEKAKFVTSKLELNSDHKVSRKASSMKPNGRALSRQHLSTPQQQQGQGTFPTPNLDNQTNTNTSVSIPETEYNLHEVNIAQPRMSQGSRNHTFDGDIYIENEHDRATRPTDAKHY</sequence>
<feature type="domain" description="PH" evidence="5">
    <location>
        <begin position="424"/>
        <end position="529"/>
    </location>
</feature>
<dbReference type="PANTHER" id="PTHR31941">
    <property type="entry name" value="CYTOSKELETAL SIGNALING PROTEIN SLM1"/>
    <property type="match status" value="1"/>
</dbReference>
<feature type="compositionally biased region" description="Polar residues" evidence="4">
    <location>
        <begin position="1"/>
        <end position="10"/>
    </location>
</feature>
<dbReference type="GO" id="GO:0030950">
    <property type="term" value="P:establishment or maintenance of actin cytoskeleton polarity"/>
    <property type="evidence" value="ECO:0007669"/>
    <property type="project" value="UniProtKB-ARBA"/>
</dbReference>
<feature type="region of interest" description="Disordered" evidence="4">
    <location>
        <begin position="1"/>
        <end position="77"/>
    </location>
</feature>
<dbReference type="InterPro" id="IPR011993">
    <property type="entry name" value="PH-like_dom_sf"/>
</dbReference>
<dbReference type="Pfam" id="PF20400">
    <property type="entry name" value="BAR_4"/>
    <property type="match status" value="1"/>
</dbReference>
<feature type="compositionally biased region" description="Basic and acidic residues" evidence="4">
    <location>
        <begin position="633"/>
        <end position="648"/>
    </location>
</feature>
<accession>A0A0C7MUV3</accession>
<evidence type="ECO:0000313" key="6">
    <source>
        <dbReference type="EMBL" id="CEP61328.1"/>
    </source>
</evidence>
<dbReference type="Proteomes" id="UP000054304">
    <property type="component" value="Unassembled WGS sequence"/>
</dbReference>
<keyword evidence="2" id="KW-0597">Phosphoprotein</keyword>
<dbReference type="GO" id="GO:0051017">
    <property type="term" value="P:actin filament bundle assembly"/>
    <property type="evidence" value="ECO:0007669"/>
    <property type="project" value="UniProtKB-ARBA"/>
</dbReference>
<dbReference type="GO" id="GO:0035091">
    <property type="term" value="F:phosphatidylinositol binding"/>
    <property type="evidence" value="ECO:0007669"/>
    <property type="project" value="UniProtKB-ARBA"/>
</dbReference>
<evidence type="ECO:0000256" key="1">
    <source>
        <dbReference type="ARBA" id="ARBA00004413"/>
    </source>
</evidence>
<evidence type="ECO:0000256" key="3">
    <source>
        <dbReference type="ARBA" id="ARBA00064463"/>
    </source>
</evidence>
<dbReference type="GO" id="GO:0001558">
    <property type="term" value="P:regulation of cell growth"/>
    <property type="evidence" value="ECO:0007669"/>
    <property type="project" value="UniProtKB-ARBA"/>
</dbReference>
<evidence type="ECO:0000256" key="2">
    <source>
        <dbReference type="ARBA" id="ARBA00022553"/>
    </source>
</evidence>
<dbReference type="InterPro" id="IPR046868">
    <property type="entry name" value="BAR_4"/>
</dbReference>
<keyword evidence="7" id="KW-1185">Reference proteome</keyword>
<dbReference type="AlphaFoldDB" id="A0A0C7MUV3"/>
<dbReference type="HOGENOM" id="CLU_013663_2_0_1"/>
<comment type="subunit">
    <text evidence="3">Heterodimer of SLM1-SLM2. Binds phosphatidylinositol 4,5-bisphosphate, which is required for function. Interacts with the TORC2 subunits AVO2, BIT61 and TOR2. Interacts with the calcineurin catalytic subunits CNA1 and CNA2.</text>
</comment>
<dbReference type="GO" id="GO:0031929">
    <property type="term" value="P:TOR signaling"/>
    <property type="evidence" value="ECO:0007669"/>
    <property type="project" value="UniProtKB-ARBA"/>
</dbReference>
<proteinExistence type="predicted"/>
<dbReference type="InterPro" id="IPR001849">
    <property type="entry name" value="PH_domain"/>
</dbReference>
<feature type="region of interest" description="Disordered" evidence="4">
    <location>
        <begin position="549"/>
        <end position="597"/>
    </location>
</feature>
<feature type="compositionally biased region" description="Low complexity" evidence="4">
    <location>
        <begin position="573"/>
        <end position="586"/>
    </location>
</feature>
<feature type="region of interest" description="Disordered" evidence="4">
    <location>
        <begin position="614"/>
        <end position="648"/>
    </location>
</feature>
<dbReference type="SMART" id="SM00233">
    <property type="entry name" value="PH"/>
    <property type="match status" value="1"/>
</dbReference>
<feature type="compositionally biased region" description="Polar residues" evidence="4">
    <location>
        <begin position="587"/>
        <end position="597"/>
    </location>
</feature>